<dbReference type="CDD" id="cd00397">
    <property type="entry name" value="DNA_BRE_C"/>
    <property type="match status" value="1"/>
</dbReference>
<feature type="domain" description="Core-binding (CB)" evidence="6">
    <location>
        <begin position="6"/>
        <end position="89"/>
    </location>
</feature>
<dbReference type="RefSeq" id="WP_204697018.1">
    <property type="nucleotide sequence ID" value="NZ_JAFBEC010000004.1"/>
</dbReference>
<reference evidence="7 8" key="1">
    <citation type="submission" date="2021-01" db="EMBL/GenBank/DDBJ databases">
        <title>Genomic Encyclopedia of Type Strains, Phase IV (KMG-IV): sequencing the most valuable type-strain genomes for metagenomic binning, comparative biology and taxonomic classification.</title>
        <authorList>
            <person name="Goeker M."/>
        </authorList>
    </citation>
    <scope>NUCLEOTIDE SEQUENCE [LARGE SCALE GENOMIC DNA]</scope>
    <source>
        <strain evidence="7 8">DSM 25540</strain>
    </source>
</reference>
<proteinExistence type="predicted"/>
<name>A0ABS2PB87_9BACL</name>
<keyword evidence="1" id="KW-0229">DNA integration</keyword>
<evidence type="ECO:0000259" key="6">
    <source>
        <dbReference type="PROSITE" id="PS51900"/>
    </source>
</evidence>
<keyword evidence="8" id="KW-1185">Reference proteome</keyword>
<dbReference type="PROSITE" id="PS51900">
    <property type="entry name" value="CB"/>
    <property type="match status" value="1"/>
</dbReference>
<dbReference type="Proteomes" id="UP000741863">
    <property type="component" value="Unassembled WGS sequence"/>
</dbReference>
<evidence type="ECO:0000256" key="2">
    <source>
        <dbReference type="ARBA" id="ARBA00023125"/>
    </source>
</evidence>
<dbReference type="SUPFAM" id="SSF56349">
    <property type="entry name" value="DNA breaking-rejoining enzymes"/>
    <property type="match status" value="1"/>
</dbReference>
<dbReference type="InterPro" id="IPR011010">
    <property type="entry name" value="DNA_brk_join_enz"/>
</dbReference>
<feature type="domain" description="Tyr recombinase" evidence="5">
    <location>
        <begin position="113"/>
        <end position="323"/>
    </location>
</feature>
<evidence type="ECO:0000313" key="8">
    <source>
        <dbReference type="Proteomes" id="UP000741863"/>
    </source>
</evidence>
<evidence type="ECO:0000256" key="4">
    <source>
        <dbReference type="PROSITE-ProRule" id="PRU01248"/>
    </source>
</evidence>
<dbReference type="Gene3D" id="1.10.443.10">
    <property type="entry name" value="Intergrase catalytic core"/>
    <property type="match status" value="1"/>
</dbReference>
<evidence type="ECO:0000259" key="5">
    <source>
        <dbReference type="PROSITE" id="PS51898"/>
    </source>
</evidence>
<keyword evidence="3" id="KW-0233">DNA recombination</keyword>
<dbReference type="PANTHER" id="PTHR30349:SF86">
    <property type="entry name" value="INTEGRASE_RECOMBINASE AQ_AA09-RELATED"/>
    <property type="match status" value="1"/>
</dbReference>
<dbReference type="PANTHER" id="PTHR30349">
    <property type="entry name" value="PHAGE INTEGRASE-RELATED"/>
    <property type="match status" value="1"/>
</dbReference>
<dbReference type="InterPro" id="IPR044068">
    <property type="entry name" value="CB"/>
</dbReference>
<dbReference type="PROSITE" id="PS51898">
    <property type="entry name" value="TYR_RECOMBINASE"/>
    <property type="match status" value="1"/>
</dbReference>
<organism evidence="7 8">
    <name type="scientific">Geomicrobium sediminis</name>
    <dbReference type="NCBI Taxonomy" id="1347788"/>
    <lineage>
        <taxon>Bacteria</taxon>
        <taxon>Bacillati</taxon>
        <taxon>Bacillota</taxon>
        <taxon>Bacilli</taxon>
        <taxon>Bacillales</taxon>
        <taxon>Geomicrobium</taxon>
    </lineage>
</organism>
<dbReference type="InterPro" id="IPR004107">
    <property type="entry name" value="Integrase_SAM-like_N"/>
</dbReference>
<evidence type="ECO:0000313" key="7">
    <source>
        <dbReference type="EMBL" id="MBM7632673.1"/>
    </source>
</evidence>
<dbReference type="Pfam" id="PF13495">
    <property type="entry name" value="Phage_int_SAM_4"/>
    <property type="match status" value="1"/>
</dbReference>
<comment type="caution">
    <text evidence="7">The sequence shown here is derived from an EMBL/GenBank/DDBJ whole genome shotgun (WGS) entry which is preliminary data.</text>
</comment>
<gene>
    <name evidence="7" type="ORF">JOD17_001767</name>
</gene>
<dbReference type="InterPro" id="IPR002104">
    <property type="entry name" value="Integrase_catalytic"/>
</dbReference>
<dbReference type="Gene3D" id="1.10.150.130">
    <property type="match status" value="1"/>
</dbReference>
<accession>A0ABS2PB87</accession>
<dbReference type="InterPro" id="IPR010998">
    <property type="entry name" value="Integrase_recombinase_N"/>
</dbReference>
<keyword evidence="2 4" id="KW-0238">DNA-binding</keyword>
<dbReference type="InterPro" id="IPR013762">
    <property type="entry name" value="Integrase-like_cat_sf"/>
</dbReference>
<dbReference type="InterPro" id="IPR050090">
    <property type="entry name" value="Tyrosine_recombinase_XerCD"/>
</dbReference>
<dbReference type="Pfam" id="PF00589">
    <property type="entry name" value="Phage_integrase"/>
    <property type="match status" value="1"/>
</dbReference>
<dbReference type="EMBL" id="JAFBEC010000004">
    <property type="protein sequence ID" value="MBM7632673.1"/>
    <property type="molecule type" value="Genomic_DNA"/>
</dbReference>
<evidence type="ECO:0000256" key="1">
    <source>
        <dbReference type="ARBA" id="ARBA00022908"/>
    </source>
</evidence>
<sequence>MHPLQEQLPTTANQYLEQLTAKGRKSSTVRRYAYDIADFYSFIDVTNHPAYTKETLEHFMKHLIQERHYKHKTYKRVYRVLHSYFNHLMHQNVLSDNPIEHVILPDEEDEPLTEDDLFTKKEIDQLLRSTESIDGLNDDQKQSRPLLAPRNLIMLRLILFYGLRLQELHGLHIDHLLSSNTLFVTPVDGEVNPRKITLQQKDQTLLANYLDVIPKAVKPVRGNEHPLFVAFDFKRQTYRWSYEEDKPKRLTIVAIQKMIREELRRAGIPLGRSAQHMRHTFIVNALRLGRSTKDIQTQLGLHSELVLLRYETIADSMKKAHHL</sequence>
<protein>
    <submittedName>
        <fullName evidence="7">Site-specific recombinase XerD</fullName>
    </submittedName>
</protein>
<evidence type="ECO:0000256" key="3">
    <source>
        <dbReference type="ARBA" id="ARBA00023172"/>
    </source>
</evidence>